<evidence type="ECO:0000259" key="3">
    <source>
        <dbReference type="Pfam" id="PF04715"/>
    </source>
</evidence>
<reference evidence="4 5" key="1">
    <citation type="submission" date="2024-05" db="EMBL/GenBank/DDBJ databases">
        <title>Sinomonas sp. nov., isolated from a waste landfill.</title>
        <authorList>
            <person name="Zhao Y."/>
        </authorList>
    </citation>
    <scope>NUCLEOTIDE SEQUENCE [LARGE SCALE GENOMIC DNA]</scope>
    <source>
        <strain evidence="4 5">CCTCC AB2014300</strain>
    </source>
</reference>
<dbReference type="PANTHER" id="PTHR11236">
    <property type="entry name" value="AMINOBENZOATE/ANTHRANILATE SYNTHASE"/>
    <property type="match status" value="1"/>
</dbReference>
<evidence type="ECO:0000313" key="4">
    <source>
        <dbReference type="EMBL" id="MEN2745476.1"/>
    </source>
</evidence>
<dbReference type="Gene3D" id="3.60.120.10">
    <property type="entry name" value="Anthranilate synthase"/>
    <property type="match status" value="1"/>
</dbReference>
<dbReference type="InterPro" id="IPR006805">
    <property type="entry name" value="Anth_synth_I_N"/>
</dbReference>
<name>A0ABU9X1Z2_9MICC</name>
<sequence length="773" mass="80171">MAATHFGSARTPAVIAVDGRSGAGKTSLAVELAAALRAHRNVALLHLEDVYPGWDGLAAGIDACAARLLGPLRRGETARWRPWDWAAGAEGPERESEPADVVILEGVGAGAAPLREFSDAVVWVEAPAAERKRRALARDGETYAPFWEQWAAQEDAWLAADDVPAAADVTVGGPRAGGPDGEGGGHGGPRPEGVAPRVLAALAELPALREALAPERAEREAVGVLARRIACRPNPEELFAGLFGASGHAVWLDSSDAEMGGLSSEMGDLTGEMGGLASEMGVLTAEMGVRSRFSIMADDGGQLGRRMAHRRGATEVVFGPGTEVPAAARFQSPFFRWLDSAWVQDGPAAVPGLQCGFALGWLGYLGYELKRECGGNDVDPGLPDAQLVFASRAVVLDHGQGEAWLLALDAPGASEWLDDAATIVAGSQETPISAAHTPISAAHTPISAAHTPTSAVQPPTSAAHTPTSAGTGLGARPAFASRDSAAGYMDKVRASQAEIAEGNTYEVCLTTALEATVPSADPLAAYRALRRRSPAPFAAFARFGPLAVASTSPERFLAVTADGSLRAEPIKGTRRRRADASTEEDAAVVRELAANPKDRAENLMIVDLLRNDLSHHAVPGSVRVSRLFAVESYATVHQLVSTIDARLRPGASRAEAVAAAFPPGSMTGAPKISTMDILDRLEAGPRGVYSGAIGYFSRTGAADLSVVIRTLVMAGPAEAAPGEQTGGAHDGGTRLTLGVGGAVVADSDPADEYEEIRTKAFGVLSALGADFPD</sequence>
<feature type="compositionally biased region" description="Gly residues" evidence="1">
    <location>
        <begin position="174"/>
        <end position="190"/>
    </location>
</feature>
<accession>A0ABU9X1Z2</accession>
<dbReference type="InterPro" id="IPR005801">
    <property type="entry name" value="ADC_synthase"/>
</dbReference>
<dbReference type="Gene3D" id="3.40.50.300">
    <property type="entry name" value="P-loop containing nucleotide triphosphate hydrolases"/>
    <property type="match status" value="1"/>
</dbReference>
<protein>
    <submittedName>
        <fullName evidence="4">Chorismate-binding protein</fullName>
    </submittedName>
</protein>
<dbReference type="SUPFAM" id="SSF56322">
    <property type="entry name" value="ADC synthase"/>
    <property type="match status" value="1"/>
</dbReference>
<feature type="compositionally biased region" description="Polar residues" evidence="1">
    <location>
        <begin position="450"/>
        <end position="470"/>
    </location>
</feature>
<comment type="caution">
    <text evidence="4">The sequence shown here is derived from an EMBL/GenBank/DDBJ whole genome shotgun (WGS) entry which is preliminary data.</text>
</comment>
<feature type="domain" description="Anthranilate synthase component I N-terminal" evidence="3">
    <location>
        <begin position="355"/>
        <end position="404"/>
    </location>
</feature>
<organism evidence="4 5">
    <name type="scientific">Sinomonas halotolerans</name>
    <dbReference type="NCBI Taxonomy" id="1644133"/>
    <lineage>
        <taxon>Bacteria</taxon>
        <taxon>Bacillati</taxon>
        <taxon>Actinomycetota</taxon>
        <taxon>Actinomycetes</taxon>
        <taxon>Micrococcales</taxon>
        <taxon>Micrococcaceae</taxon>
        <taxon>Sinomonas</taxon>
    </lineage>
</organism>
<dbReference type="Proteomes" id="UP001422074">
    <property type="component" value="Unassembled WGS sequence"/>
</dbReference>
<dbReference type="SUPFAM" id="SSF52540">
    <property type="entry name" value="P-loop containing nucleoside triphosphate hydrolases"/>
    <property type="match status" value="1"/>
</dbReference>
<feature type="domain" description="Chorismate-utilising enzyme C-terminal" evidence="2">
    <location>
        <begin position="486"/>
        <end position="759"/>
    </location>
</feature>
<evidence type="ECO:0000313" key="5">
    <source>
        <dbReference type="Proteomes" id="UP001422074"/>
    </source>
</evidence>
<dbReference type="InterPro" id="IPR015890">
    <property type="entry name" value="Chorismate_C"/>
</dbReference>
<keyword evidence="5" id="KW-1185">Reference proteome</keyword>
<dbReference type="Pfam" id="PF00425">
    <property type="entry name" value="Chorismate_bind"/>
    <property type="match status" value="1"/>
</dbReference>
<feature type="region of interest" description="Disordered" evidence="1">
    <location>
        <begin position="448"/>
        <end position="476"/>
    </location>
</feature>
<evidence type="ECO:0000256" key="1">
    <source>
        <dbReference type="SAM" id="MobiDB-lite"/>
    </source>
</evidence>
<dbReference type="InterPro" id="IPR019999">
    <property type="entry name" value="Anth_synth_I-like"/>
</dbReference>
<dbReference type="InterPro" id="IPR027417">
    <property type="entry name" value="P-loop_NTPase"/>
</dbReference>
<dbReference type="RefSeq" id="WP_345885875.1">
    <property type="nucleotide sequence ID" value="NZ_JBDFRB010000013.1"/>
</dbReference>
<feature type="region of interest" description="Disordered" evidence="1">
    <location>
        <begin position="170"/>
        <end position="193"/>
    </location>
</feature>
<proteinExistence type="predicted"/>
<dbReference type="PRINTS" id="PR00095">
    <property type="entry name" value="ANTSNTHASEI"/>
</dbReference>
<dbReference type="Pfam" id="PF04715">
    <property type="entry name" value="Anth_synt_I_N"/>
    <property type="match status" value="1"/>
</dbReference>
<dbReference type="EMBL" id="JBDFRB010000013">
    <property type="protein sequence ID" value="MEN2745476.1"/>
    <property type="molecule type" value="Genomic_DNA"/>
</dbReference>
<evidence type="ECO:0000259" key="2">
    <source>
        <dbReference type="Pfam" id="PF00425"/>
    </source>
</evidence>
<gene>
    <name evidence="4" type="ORF">ABCQ75_13150</name>
</gene>
<dbReference type="PANTHER" id="PTHR11236:SF18">
    <property type="entry name" value="AMINODEOXYCHORISMATE SYNTHASE"/>
    <property type="match status" value="1"/>
</dbReference>